<keyword evidence="7" id="KW-1133">Transmembrane helix</keyword>
<dbReference type="OMA" id="MIRIRDM"/>
<dbReference type="FunFam" id="2.170.150.80:FF:000002">
    <property type="entry name" value="Nac domain-containing protein 86"/>
    <property type="match status" value="1"/>
</dbReference>
<dbReference type="GO" id="GO:0003677">
    <property type="term" value="F:DNA binding"/>
    <property type="evidence" value="ECO:0007669"/>
    <property type="project" value="UniProtKB-KW"/>
</dbReference>
<proteinExistence type="predicted"/>
<evidence type="ECO:0000256" key="6">
    <source>
        <dbReference type="SAM" id="MobiDB-lite"/>
    </source>
</evidence>
<keyword evidence="4" id="KW-0804">Transcription</keyword>
<evidence type="ECO:0000256" key="7">
    <source>
        <dbReference type="SAM" id="Phobius"/>
    </source>
</evidence>
<feature type="transmembrane region" description="Helical" evidence="7">
    <location>
        <begin position="535"/>
        <end position="555"/>
    </location>
</feature>
<dbReference type="InterPro" id="IPR003441">
    <property type="entry name" value="NAC-dom"/>
</dbReference>
<dbReference type="Pfam" id="PF02365">
    <property type="entry name" value="NAM"/>
    <property type="match status" value="1"/>
</dbReference>
<evidence type="ECO:0000259" key="8">
    <source>
        <dbReference type="PROSITE" id="PS51005"/>
    </source>
</evidence>
<sequence length="563" mass="62223">MSDTSQTSFFPGFRFHPTDEELVRFYLKRKLTGKYFRFDPIAEVDVYKNEPWDLPPMSKLKTRDLEWYFYSALDKKYGNGSRTKRITEKGYWKTTGKDRAVKHGSRTVGMKKTLVYHAGRAPHGDRTNWVMHEYKLVDEQLAQTGTLLKDALVLCRIFEKSGAGPKNGEKYGAPLIEEEWEDEEVAPVPIACVEVSNEAPAVEPIAFLETSDLEKKVDVAEAFGNTGPPSSFYHGECSSYPEHIQGPITDQKPLEGGNVGVSEPQSGQPFRTAEEYAVDMYSVNDGDSAEQSSTENALGFMFTFDDLDVYLDDTDYPLVKDSGSFLETNDLLNPFEGNPIEADSSATAMLDEYLSYSDDDISKYLSFDSPVSVESENLIPDQKPLIQQNVEGDTNGITMDIKHDVKAPSSNEPTSKQNPQPLSGSTHPFVKQVNKLLAGIQAPPAFASEFPSKDIALGLHPAAQSSSSTHVTAGMISITDINSGGDVMDRMARKNGRFNTISSTEFSQSDVYSVALMPVLDVLSSKTAFAVSHDWIFFMVMLFPLLILSLVCKFGSFTSAAGK</sequence>
<dbReference type="GO" id="GO:0006355">
    <property type="term" value="P:regulation of DNA-templated transcription"/>
    <property type="evidence" value="ECO:0007669"/>
    <property type="project" value="InterPro"/>
</dbReference>
<evidence type="ECO:0000313" key="9">
    <source>
        <dbReference type="EMBL" id="OIV89900.1"/>
    </source>
</evidence>
<dbReference type="SUPFAM" id="SSF101941">
    <property type="entry name" value="NAC domain"/>
    <property type="match status" value="1"/>
</dbReference>
<dbReference type="GO" id="GO:0005634">
    <property type="term" value="C:nucleus"/>
    <property type="evidence" value="ECO:0007669"/>
    <property type="project" value="UniProtKB-SubCell"/>
</dbReference>
<evidence type="ECO:0000256" key="2">
    <source>
        <dbReference type="ARBA" id="ARBA00023015"/>
    </source>
</evidence>
<feature type="domain" description="NAC" evidence="8">
    <location>
        <begin position="9"/>
        <end position="160"/>
    </location>
</feature>
<evidence type="ECO:0000256" key="1">
    <source>
        <dbReference type="ARBA" id="ARBA00004123"/>
    </source>
</evidence>
<feature type="compositionally biased region" description="Polar residues" evidence="6">
    <location>
        <begin position="408"/>
        <end position="426"/>
    </location>
</feature>
<dbReference type="PANTHER" id="PTHR31744">
    <property type="entry name" value="PROTEIN CUP-SHAPED COTYLEDON 2-RELATED"/>
    <property type="match status" value="1"/>
</dbReference>
<evidence type="ECO:0000313" key="10">
    <source>
        <dbReference type="Proteomes" id="UP000188354"/>
    </source>
</evidence>
<protein>
    <recommendedName>
        <fullName evidence="8">NAC domain-containing protein</fullName>
    </recommendedName>
</protein>
<dbReference type="EMBL" id="KV862218">
    <property type="protein sequence ID" value="OIV89900.1"/>
    <property type="molecule type" value="Genomic_DNA"/>
</dbReference>
<accession>A0A1J7GJN8</accession>
<keyword evidence="3" id="KW-0238">DNA-binding</keyword>
<keyword evidence="10" id="KW-1185">Reference proteome</keyword>
<comment type="subcellular location">
    <subcellularLocation>
        <location evidence="1">Nucleus</location>
    </subcellularLocation>
</comment>
<feature type="region of interest" description="Disordered" evidence="6">
    <location>
        <begin position="405"/>
        <end position="427"/>
    </location>
</feature>
<evidence type="ECO:0000256" key="3">
    <source>
        <dbReference type="ARBA" id="ARBA00023125"/>
    </source>
</evidence>
<name>A0A1J7GJN8_LUPAN</name>
<dbReference type="Gramene" id="OIV89900">
    <property type="protein sequence ID" value="OIV89900"/>
    <property type="gene ID" value="TanjilG_14038"/>
</dbReference>
<dbReference type="PROSITE" id="PS51005">
    <property type="entry name" value="NAC"/>
    <property type="match status" value="1"/>
</dbReference>
<dbReference type="Gene3D" id="2.170.150.80">
    <property type="entry name" value="NAC domain"/>
    <property type="match status" value="1"/>
</dbReference>
<keyword evidence="5" id="KW-0539">Nucleus</keyword>
<organism evidence="9 10">
    <name type="scientific">Lupinus angustifolius</name>
    <name type="common">Narrow-leaved blue lupine</name>
    <dbReference type="NCBI Taxonomy" id="3871"/>
    <lineage>
        <taxon>Eukaryota</taxon>
        <taxon>Viridiplantae</taxon>
        <taxon>Streptophyta</taxon>
        <taxon>Embryophyta</taxon>
        <taxon>Tracheophyta</taxon>
        <taxon>Spermatophyta</taxon>
        <taxon>Magnoliopsida</taxon>
        <taxon>eudicotyledons</taxon>
        <taxon>Gunneridae</taxon>
        <taxon>Pentapetalae</taxon>
        <taxon>rosids</taxon>
        <taxon>fabids</taxon>
        <taxon>Fabales</taxon>
        <taxon>Fabaceae</taxon>
        <taxon>Papilionoideae</taxon>
        <taxon>50 kb inversion clade</taxon>
        <taxon>genistoids sensu lato</taxon>
        <taxon>core genistoids</taxon>
        <taxon>Genisteae</taxon>
        <taxon>Lupinus</taxon>
    </lineage>
</organism>
<keyword evidence="7" id="KW-0472">Membrane</keyword>
<dbReference type="STRING" id="3871.A0A1J7GJN8"/>
<dbReference type="PANTHER" id="PTHR31744:SF210">
    <property type="entry name" value="NAC DOMAIN-CONTAINING PROTEIN 86-LIKE"/>
    <property type="match status" value="1"/>
</dbReference>
<gene>
    <name evidence="9" type="ORF">TanjilG_14038</name>
</gene>
<dbReference type="Proteomes" id="UP000188354">
    <property type="component" value="Unassembled WGS sequence"/>
</dbReference>
<dbReference type="AlphaFoldDB" id="A0A1J7GJN8"/>
<reference evidence="9 10" key="1">
    <citation type="journal article" date="2017" name="Plant Biotechnol. J.">
        <title>A comprehensive draft genome sequence for lupin (Lupinus angustifolius), an emerging health food: insights into plant-microbe interactions and legume evolution.</title>
        <authorList>
            <person name="Hane J.K."/>
            <person name="Ming Y."/>
            <person name="Kamphuis L.G."/>
            <person name="Nelson M.N."/>
            <person name="Garg G."/>
            <person name="Atkins C.A."/>
            <person name="Bayer P.E."/>
            <person name="Bravo A."/>
            <person name="Bringans S."/>
            <person name="Cannon S."/>
            <person name="Edwards D."/>
            <person name="Foley R."/>
            <person name="Gao L.L."/>
            <person name="Harrison M.J."/>
            <person name="Huang W."/>
            <person name="Hurgobin B."/>
            <person name="Li S."/>
            <person name="Liu C.W."/>
            <person name="McGrath A."/>
            <person name="Morahan G."/>
            <person name="Murray J."/>
            <person name="Weller J."/>
            <person name="Jian J."/>
            <person name="Singh K.B."/>
        </authorList>
    </citation>
    <scope>NUCLEOTIDE SEQUENCE [LARGE SCALE GENOMIC DNA]</scope>
    <source>
        <strain evidence="10">cv. Tanjil</strain>
        <tissue evidence="9">Whole plant</tissue>
    </source>
</reference>
<evidence type="ECO:0000256" key="4">
    <source>
        <dbReference type="ARBA" id="ARBA00023163"/>
    </source>
</evidence>
<keyword evidence="2" id="KW-0805">Transcription regulation</keyword>
<evidence type="ECO:0000256" key="5">
    <source>
        <dbReference type="ARBA" id="ARBA00023242"/>
    </source>
</evidence>
<keyword evidence="7" id="KW-0812">Transmembrane</keyword>
<dbReference type="InterPro" id="IPR036093">
    <property type="entry name" value="NAC_dom_sf"/>
</dbReference>